<dbReference type="RefSeq" id="WP_181676702.1">
    <property type="nucleotide sequence ID" value="NZ_JABJVM010000008.1"/>
</dbReference>
<protein>
    <submittedName>
        <fullName evidence="1">Uncharacterized protein</fullName>
    </submittedName>
</protein>
<dbReference type="Proteomes" id="UP000548787">
    <property type="component" value="Unassembled WGS sequence"/>
</dbReference>
<comment type="caution">
    <text evidence="1">The sequence shown here is derived from an EMBL/GenBank/DDBJ whole genome shotgun (WGS) entry which is preliminary data.</text>
</comment>
<dbReference type="EMBL" id="JABJVM010000008">
    <property type="protein sequence ID" value="MBA3926547.1"/>
    <property type="molecule type" value="Genomic_DNA"/>
</dbReference>
<proteinExistence type="predicted"/>
<keyword evidence="2" id="KW-1185">Reference proteome</keyword>
<dbReference type="Pfam" id="PF22758">
    <property type="entry name" value="Phage_cement"/>
    <property type="match status" value="1"/>
</dbReference>
<reference evidence="1 2" key="2">
    <citation type="submission" date="2020-08" db="EMBL/GenBank/DDBJ databases">
        <title>Listeria ohnekaius sp. nov. and Listeria portnoyii sp. nov. isolated from non-agricultural and natural environments.</title>
        <authorList>
            <person name="Weller D."/>
            <person name="Belias A.M."/>
            <person name="Liao J."/>
            <person name="Guo S."/>
            <person name="Orsi R.H."/>
            <person name="Wiedmann M."/>
        </authorList>
    </citation>
    <scope>NUCLEOTIDE SEQUENCE [LARGE SCALE GENOMIC DNA]</scope>
    <source>
        <strain evidence="1 2">FSL W9-0585</strain>
    </source>
</reference>
<accession>A0A7W1T6Y9</accession>
<evidence type="ECO:0000313" key="2">
    <source>
        <dbReference type="Proteomes" id="UP000548787"/>
    </source>
</evidence>
<dbReference type="AlphaFoldDB" id="A0A7W1T6Y9"/>
<sequence>MTIPVGQEYMDPNIGIGKLANYQNTQADSAVVEGTIPFGSAVQFSDGVAKVLSDKDFYGVALAKEYVQELYGDKIGNYEEKEMVAVVRRGVICVHVEEDVVDGDKAAANKATGTFLPATSPVSTKTEAIGRFKTTAQAGGLAHLEINLP</sequence>
<name>A0A7W1T6Y9_9LIST</name>
<dbReference type="InterPro" id="IPR054438">
    <property type="entry name" value="Struct_cement_gp24/gp6"/>
</dbReference>
<organism evidence="1 2">
    <name type="scientific">Listeria rustica</name>
    <dbReference type="NCBI Taxonomy" id="2713503"/>
    <lineage>
        <taxon>Bacteria</taxon>
        <taxon>Bacillati</taxon>
        <taxon>Bacillota</taxon>
        <taxon>Bacilli</taxon>
        <taxon>Bacillales</taxon>
        <taxon>Listeriaceae</taxon>
        <taxon>Listeria</taxon>
    </lineage>
</organism>
<gene>
    <name evidence="1" type="ORF">HPK16_09340</name>
</gene>
<reference evidence="1 2" key="1">
    <citation type="submission" date="2020-05" db="EMBL/GenBank/DDBJ databases">
        <authorList>
            <person name="Carlin C.R."/>
        </authorList>
    </citation>
    <scope>NUCLEOTIDE SEQUENCE [LARGE SCALE GENOMIC DNA]</scope>
    <source>
        <strain evidence="1 2">FSL W9-0585</strain>
    </source>
</reference>
<evidence type="ECO:0000313" key="1">
    <source>
        <dbReference type="EMBL" id="MBA3926547.1"/>
    </source>
</evidence>